<dbReference type="InterPro" id="IPR005171">
    <property type="entry name" value="Cyt_c_oxidase_su4_prok"/>
</dbReference>
<gene>
    <name evidence="18" type="ORF">SAMN04487965_0520</name>
</gene>
<keyword evidence="5" id="KW-0813">Transport</keyword>
<evidence type="ECO:0000313" key="18">
    <source>
        <dbReference type="EMBL" id="SHE72655.1"/>
    </source>
</evidence>
<keyword evidence="7 17" id="KW-0812">Transmembrane</keyword>
<comment type="subcellular location">
    <subcellularLocation>
        <location evidence="1">Cell membrane</location>
        <topology evidence="1">Multi-pass membrane protein</topology>
    </subcellularLocation>
</comment>
<accession>A0A1M4VUW8</accession>
<evidence type="ECO:0000256" key="10">
    <source>
        <dbReference type="ARBA" id="ARBA00023002"/>
    </source>
</evidence>
<evidence type="ECO:0000256" key="6">
    <source>
        <dbReference type="ARBA" id="ARBA00022475"/>
    </source>
</evidence>
<evidence type="ECO:0000313" key="19">
    <source>
        <dbReference type="Proteomes" id="UP000184170"/>
    </source>
</evidence>
<keyword evidence="19" id="KW-1185">Reference proteome</keyword>
<evidence type="ECO:0000256" key="4">
    <source>
        <dbReference type="ARBA" id="ARBA00014689"/>
    </source>
</evidence>
<dbReference type="Proteomes" id="UP000184170">
    <property type="component" value="Unassembled WGS sequence"/>
</dbReference>
<evidence type="ECO:0000256" key="8">
    <source>
        <dbReference type="ARBA" id="ARBA00022982"/>
    </source>
</evidence>
<organism evidence="18 19">
    <name type="scientific">Microbulbifer donghaiensis</name>
    <dbReference type="NCBI Taxonomy" id="494016"/>
    <lineage>
        <taxon>Bacteria</taxon>
        <taxon>Pseudomonadati</taxon>
        <taxon>Pseudomonadota</taxon>
        <taxon>Gammaproteobacteria</taxon>
        <taxon>Cellvibrionales</taxon>
        <taxon>Microbulbiferaceae</taxon>
        <taxon>Microbulbifer</taxon>
    </lineage>
</organism>
<evidence type="ECO:0000256" key="1">
    <source>
        <dbReference type="ARBA" id="ARBA00004651"/>
    </source>
</evidence>
<evidence type="ECO:0000256" key="2">
    <source>
        <dbReference type="ARBA" id="ARBA00008079"/>
    </source>
</evidence>
<evidence type="ECO:0000256" key="17">
    <source>
        <dbReference type="SAM" id="Phobius"/>
    </source>
</evidence>
<evidence type="ECO:0000256" key="7">
    <source>
        <dbReference type="ARBA" id="ARBA00022692"/>
    </source>
</evidence>
<dbReference type="InterPro" id="IPR014210">
    <property type="entry name" value="Cyt_o_ubiqinol_oxidase_su4"/>
</dbReference>
<proteinExistence type="inferred from homology"/>
<keyword evidence="6" id="KW-1003">Cell membrane</keyword>
<comment type="subunit">
    <text evidence="3">Heterooctamer of two A chains, two B chains, two C chains and two D chains.</text>
</comment>
<dbReference type="PANTHER" id="PTHR36835">
    <property type="entry name" value="CYTOCHROME BO(3) UBIQUINOL OXIDASE SUBUNIT 4"/>
    <property type="match status" value="1"/>
</dbReference>
<dbReference type="InterPro" id="IPR050968">
    <property type="entry name" value="Cytochrome_c_oxidase_bac_sub4"/>
</dbReference>
<feature type="transmembrane region" description="Helical" evidence="17">
    <location>
        <begin position="12"/>
        <end position="35"/>
    </location>
</feature>
<protein>
    <recommendedName>
        <fullName evidence="4">Cytochrome bo(3) ubiquinol oxidase subunit 4</fullName>
    </recommendedName>
    <alternativeName>
        <fullName evidence="16">Cytochrome o ubiquinol oxidase subunit 4</fullName>
    </alternativeName>
    <alternativeName>
        <fullName evidence="13">Oxidase bo(3) subunit 4</fullName>
    </alternativeName>
    <alternativeName>
        <fullName evidence="14">Ubiquinol oxidase polypeptide IV</fullName>
    </alternativeName>
    <alternativeName>
        <fullName evidence="15">Ubiquinol oxidase subunit 4</fullName>
    </alternativeName>
</protein>
<keyword evidence="8" id="KW-0249">Electron transport</keyword>
<dbReference type="GO" id="GO:0015990">
    <property type="term" value="P:electron transport coupled proton transport"/>
    <property type="evidence" value="ECO:0007669"/>
    <property type="project" value="InterPro"/>
</dbReference>
<reference evidence="19" key="1">
    <citation type="submission" date="2016-11" db="EMBL/GenBank/DDBJ databases">
        <authorList>
            <person name="Varghese N."/>
            <person name="Submissions S."/>
        </authorList>
    </citation>
    <scope>NUCLEOTIDE SEQUENCE [LARGE SCALE GENOMIC DNA]</scope>
    <source>
        <strain evidence="19">CGMCC 1.7063</strain>
    </source>
</reference>
<dbReference type="GO" id="GO:0009319">
    <property type="term" value="C:cytochrome o ubiquinol oxidase complex"/>
    <property type="evidence" value="ECO:0007669"/>
    <property type="project" value="TreeGrafter"/>
</dbReference>
<dbReference type="RefSeq" id="WP_073271148.1">
    <property type="nucleotide sequence ID" value="NZ_FQVA01000001.1"/>
</dbReference>
<evidence type="ECO:0000256" key="16">
    <source>
        <dbReference type="ARBA" id="ARBA00032185"/>
    </source>
</evidence>
<dbReference type="STRING" id="494016.SAMN04487965_0520"/>
<keyword evidence="10" id="KW-0560">Oxidoreductase</keyword>
<evidence type="ECO:0000256" key="13">
    <source>
        <dbReference type="ARBA" id="ARBA00030071"/>
    </source>
</evidence>
<keyword evidence="11 17" id="KW-0472">Membrane</keyword>
<comment type="similarity">
    <text evidence="2">Belongs to the cytochrome c oxidase bacterial subunit 4 family.</text>
</comment>
<dbReference type="GO" id="GO:0019646">
    <property type="term" value="P:aerobic electron transport chain"/>
    <property type="evidence" value="ECO:0007669"/>
    <property type="project" value="TreeGrafter"/>
</dbReference>
<evidence type="ECO:0000256" key="11">
    <source>
        <dbReference type="ARBA" id="ARBA00023136"/>
    </source>
</evidence>
<dbReference type="NCBIfam" id="TIGR02847">
    <property type="entry name" value="CyoD"/>
    <property type="match status" value="1"/>
</dbReference>
<name>A0A1M4VUW8_9GAMM</name>
<evidence type="ECO:0000256" key="5">
    <source>
        <dbReference type="ARBA" id="ARBA00022448"/>
    </source>
</evidence>
<feature type="transmembrane region" description="Helical" evidence="17">
    <location>
        <begin position="41"/>
        <end position="63"/>
    </location>
</feature>
<evidence type="ECO:0000256" key="15">
    <source>
        <dbReference type="ARBA" id="ARBA00031887"/>
    </source>
</evidence>
<sequence>MKDTGAPEKRRSNTYAAGYVLALLLTAIPFGLAATNLVPRATALAIIAIAAILQILVHLRYFLHLRLRATAPERILALAFAGILILIMIGGSLWIMFDLHHRMWI</sequence>
<dbReference type="EMBL" id="FQVA01000001">
    <property type="protein sequence ID" value="SHE72655.1"/>
    <property type="molecule type" value="Genomic_DNA"/>
</dbReference>
<evidence type="ECO:0000256" key="14">
    <source>
        <dbReference type="ARBA" id="ARBA00030211"/>
    </source>
</evidence>
<comment type="function">
    <text evidence="12">Cytochrome bo(3) ubiquinol terminal oxidase is the component of the aerobic respiratory chain of E.coli that predominates when cells are grown at high aeration. Has proton pump activity across the membrane in addition to electron transfer, pumping 2 protons/electron.</text>
</comment>
<dbReference type="GO" id="GO:0009486">
    <property type="term" value="F:cytochrome bo3 ubiquinol oxidase activity"/>
    <property type="evidence" value="ECO:0007669"/>
    <property type="project" value="InterPro"/>
</dbReference>
<dbReference type="PANTHER" id="PTHR36835:SF1">
    <property type="entry name" value="CYTOCHROME BO(3) UBIQUINOL OXIDASE SUBUNIT 4"/>
    <property type="match status" value="1"/>
</dbReference>
<dbReference type="OrthoDB" id="2375888at2"/>
<keyword evidence="9 17" id="KW-1133">Transmembrane helix</keyword>
<dbReference type="Pfam" id="PF03626">
    <property type="entry name" value="COX4_pro"/>
    <property type="match status" value="1"/>
</dbReference>
<dbReference type="GO" id="GO:0005886">
    <property type="term" value="C:plasma membrane"/>
    <property type="evidence" value="ECO:0007669"/>
    <property type="project" value="UniProtKB-SubCell"/>
</dbReference>
<dbReference type="AlphaFoldDB" id="A0A1M4VUW8"/>
<feature type="transmembrane region" description="Helical" evidence="17">
    <location>
        <begin position="75"/>
        <end position="97"/>
    </location>
</feature>
<evidence type="ECO:0000256" key="3">
    <source>
        <dbReference type="ARBA" id="ARBA00011700"/>
    </source>
</evidence>
<evidence type="ECO:0000256" key="9">
    <source>
        <dbReference type="ARBA" id="ARBA00022989"/>
    </source>
</evidence>
<evidence type="ECO:0000256" key="12">
    <source>
        <dbReference type="ARBA" id="ARBA00025694"/>
    </source>
</evidence>
<dbReference type="GO" id="GO:0015078">
    <property type="term" value="F:proton transmembrane transporter activity"/>
    <property type="evidence" value="ECO:0007669"/>
    <property type="project" value="TreeGrafter"/>
</dbReference>